<accession>A0A1I3M1Q3</accession>
<dbReference type="RefSeq" id="WP_090627687.1">
    <property type="nucleotide sequence ID" value="NZ_FOQO01000006.1"/>
</dbReference>
<feature type="chain" id="PRO_5011481592" evidence="2">
    <location>
        <begin position="20"/>
        <end position="91"/>
    </location>
</feature>
<dbReference type="STRING" id="1477437.SAMN05444682_106211"/>
<dbReference type="PROSITE" id="PS51257">
    <property type="entry name" value="PROKAR_LIPOPROTEIN"/>
    <property type="match status" value="1"/>
</dbReference>
<keyword evidence="2" id="KW-0732">Signal</keyword>
<keyword evidence="1" id="KW-0472">Membrane</keyword>
<keyword evidence="4" id="KW-1185">Reference proteome</keyword>
<organism evidence="3 4">
    <name type="scientific">Parapedobacter indicus</name>
    <dbReference type="NCBI Taxonomy" id="1477437"/>
    <lineage>
        <taxon>Bacteria</taxon>
        <taxon>Pseudomonadati</taxon>
        <taxon>Bacteroidota</taxon>
        <taxon>Sphingobacteriia</taxon>
        <taxon>Sphingobacteriales</taxon>
        <taxon>Sphingobacteriaceae</taxon>
        <taxon>Parapedobacter</taxon>
    </lineage>
</organism>
<evidence type="ECO:0000313" key="4">
    <source>
        <dbReference type="Proteomes" id="UP000198670"/>
    </source>
</evidence>
<feature type="signal peptide" evidence="2">
    <location>
        <begin position="1"/>
        <end position="19"/>
    </location>
</feature>
<feature type="transmembrane region" description="Helical" evidence="1">
    <location>
        <begin position="46"/>
        <end position="64"/>
    </location>
</feature>
<gene>
    <name evidence="3" type="ORF">SAMN05444682_106211</name>
</gene>
<sequence>MKVVFSLFTLILATLSGLACPVCERQQPKMLQGISHGAGPASDWDYVIIWAMVIVVAFTLYFSIKMLVKPGEKTGGHIKRIILNLEDGTEK</sequence>
<keyword evidence="1" id="KW-0812">Transmembrane</keyword>
<proteinExistence type="predicted"/>
<evidence type="ECO:0000256" key="2">
    <source>
        <dbReference type="SAM" id="SignalP"/>
    </source>
</evidence>
<protein>
    <submittedName>
        <fullName evidence="3">Uncharacterized protein</fullName>
    </submittedName>
</protein>
<reference evidence="3 4" key="1">
    <citation type="submission" date="2016-10" db="EMBL/GenBank/DDBJ databases">
        <authorList>
            <person name="de Groot N.N."/>
        </authorList>
    </citation>
    <scope>NUCLEOTIDE SEQUENCE [LARGE SCALE GENOMIC DNA]</scope>
    <source>
        <strain evidence="3 4">RK1</strain>
    </source>
</reference>
<evidence type="ECO:0000313" key="3">
    <source>
        <dbReference type="EMBL" id="SFI90675.1"/>
    </source>
</evidence>
<keyword evidence="1" id="KW-1133">Transmembrane helix</keyword>
<name>A0A1I3M1Q3_9SPHI</name>
<evidence type="ECO:0000256" key="1">
    <source>
        <dbReference type="SAM" id="Phobius"/>
    </source>
</evidence>
<dbReference type="EMBL" id="FOQO01000006">
    <property type="protein sequence ID" value="SFI90675.1"/>
    <property type="molecule type" value="Genomic_DNA"/>
</dbReference>
<dbReference type="AlphaFoldDB" id="A0A1I3M1Q3"/>
<dbReference type="OrthoDB" id="678322at2"/>
<dbReference type="Proteomes" id="UP000198670">
    <property type="component" value="Unassembled WGS sequence"/>
</dbReference>